<gene>
    <name evidence="1" type="ORF">H6P87_00120</name>
</gene>
<protein>
    <submittedName>
        <fullName evidence="1">Uncharacterized protein</fullName>
    </submittedName>
</protein>
<keyword evidence="2" id="KW-1185">Reference proteome</keyword>
<proteinExistence type="predicted"/>
<name>A0A9E6MG94_9RICK</name>
<evidence type="ECO:0000313" key="1">
    <source>
        <dbReference type="EMBL" id="QQV74585.1"/>
    </source>
</evidence>
<dbReference type="InterPro" id="IPR005728">
    <property type="entry name" value="RPE1"/>
</dbReference>
<accession>A0A9E6MG94</accession>
<dbReference type="EMBL" id="CP060138">
    <property type="protein sequence ID" value="QQV74585.1"/>
    <property type="molecule type" value="Genomic_DNA"/>
</dbReference>
<dbReference type="Proteomes" id="UP000595296">
    <property type="component" value="Chromosome"/>
</dbReference>
<evidence type="ECO:0000313" key="2">
    <source>
        <dbReference type="Proteomes" id="UP000595296"/>
    </source>
</evidence>
<dbReference type="NCBIfam" id="TIGR01045">
    <property type="entry name" value="RPE1"/>
    <property type="match status" value="1"/>
</dbReference>
<sequence length="129" mass="15261">MDRFFRHCEKNYIVIRRSNPVKNSSLQNFFIIFSGLPRRFAPRNDDLASTQQYLLAMTTYKPTNYIRILHNLQAFIRPFRKLAYREEFEGDTERSTAAYTLVREDASTGSTYKLPLEVELPKRSILFAR</sequence>
<organism evidence="1 2">
    <name type="scientific">Rickettsia tillamookensis</name>
    <dbReference type="NCBI Taxonomy" id="2761623"/>
    <lineage>
        <taxon>Bacteria</taxon>
        <taxon>Pseudomonadati</taxon>
        <taxon>Pseudomonadota</taxon>
        <taxon>Alphaproteobacteria</taxon>
        <taxon>Rickettsiales</taxon>
        <taxon>Rickettsiaceae</taxon>
        <taxon>Rickettsieae</taxon>
        <taxon>Rickettsia</taxon>
        <taxon>spotted fever group</taxon>
    </lineage>
</organism>
<reference evidence="1 2" key="1">
    <citation type="journal article" date="2021" name="Int. J. Syst. Evol. Microbiol.">
        <title>Characterization of a novel transitional group Rickettsia species (Rickettsia tillamookensis sp. nov.) from the western black-legged tick, Ixodes pacificus.</title>
        <authorList>
            <person name="Gauthier D.T."/>
            <person name="Karpathy S.E."/>
            <person name="Grizzard S.L."/>
            <person name="Batra D."/>
            <person name="Rowe L.A."/>
            <person name="Paddock C.D."/>
        </authorList>
    </citation>
    <scope>NUCLEOTIDE SEQUENCE [LARGE SCALE GENOMIC DNA]</scope>
    <source>
        <strain evidence="1 2">Tillamook 23</strain>
    </source>
</reference>